<reference evidence="3" key="2">
    <citation type="submission" date="2014-08" db="EMBL/GenBank/DDBJ databases">
        <title>Complete genome of Weissella ceti strain WS74 isolated from diseased rainbow trout in Brazil.</title>
        <authorList>
            <person name="Figueiredo H.C.P."/>
            <person name="Leal C.A.G."/>
            <person name="Pereira F.L."/>
            <person name="Soares S.C."/>
            <person name="Dorella F.A."/>
            <person name="Carvalho A.F."/>
            <person name="Azevedo V.A.C."/>
        </authorList>
    </citation>
    <scope>NUCLEOTIDE SEQUENCE [LARGE SCALE GENOMIC DNA]</scope>
    <source>
        <strain evidence="3">WS74</strain>
    </source>
</reference>
<dbReference type="NCBIfam" id="TIGR02357">
    <property type="entry name" value="ECF_ThiT_YuaJ"/>
    <property type="match status" value="1"/>
</dbReference>
<keyword evidence="1" id="KW-0812">Transmembrane</keyword>
<dbReference type="Proteomes" id="UP000029079">
    <property type="component" value="Chromosome"/>
</dbReference>
<dbReference type="STRING" id="759620.WS105_0889"/>
<feature type="transmembrane region" description="Helical" evidence="1">
    <location>
        <begin position="80"/>
        <end position="97"/>
    </location>
</feature>
<feature type="transmembrane region" description="Helical" evidence="1">
    <location>
        <begin position="51"/>
        <end position="74"/>
    </location>
</feature>
<evidence type="ECO:0000313" key="3">
    <source>
        <dbReference type="Proteomes" id="UP000029079"/>
    </source>
</evidence>
<dbReference type="EMBL" id="CP009223">
    <property type="protein sequence ID" value="AIM63143.1"/>
    <property type="molecule type" value="Genomic_DNA"/>
</dbReference>
<protein>
    <submittedName>
        <fullName evidence="2">Thiamine transporter ThiT</fullName>
    </submittedName>
</protein>
<dbReference type="GO" id="GO:0005886">
    <property type="term" value="C:plasma membrane"/>
    <property type="evidence" value="ECO:0007669"/>
    <property type="project" value="InterPro"/>
</dbReference>
<dbReference type="InterPro" id="IPR012651">
    <property type="entry name" value="Thia_Transptr_ThiT"/>
</dbReference>
<dbReference type="KEGG" id="wct:WS74_0891"/>
<feature type="transmembrane region" description="Helical" evidence="1">
    <location>
        <begin position="118"/>
        <end position="142"/>
    </location>
</feature>
<gene>
    <name evidence="2" type="primary">thiT</name>
    <name evidence="2" type="ORF">WS74_0891</name>
</gene>
<dbReference type="GO" id="GO:0015234">
    <property type="term" value="F:thiamine transmembrane transporter activity"/>
    <property type="evidence" value="ECO:0007669"/>
    <property type="project" value="InterPro"/>
</dbReference>
<dbReference type="Pfam" id="PF09515">
    <property type="entry name" value="Thia_YuaJ"/>
    <property type="match status" value="1"/>
</dbReference>
<reference evidence="2 3" key="1">
    <citation type="journal article" date="2014" name="Genome Announc.">
        <title>Complete Genome Sequences of Fish Pathogenic Weissella ceti Strains WS74 and WS105.</title>
        <authorList>
            <person name="Figueiredo H.C."/>
            <person name="Leal C.A."/>
            <person name="Dorella F.A."/>
            <person name="Carvalho A.F."/>
            <person name="Soares S.C."/>
            <person name="Pereira F.L."/>
            <person name="Azevedo V.A."/>
        </authorList>
    </citation>
    <scope>NUCLEOTIDE SEQUENCE [LARGE SCALE GENOMIC DNA]</scope>
    <source>
        <strain evidence="2 3">WS74</strain>
    </source>
</reference>
<keyword evidence="1" id="KW-1133">Transmembrane helix</keyword>
<accession>A0A075TW18</accession>
<name>A0A075TW18_9LACO</name>
<dbReference type="Gene3D" id="1.10.1760.20">
    <property type="match status" value="1"/>
</dbReference>
<dbReference type="KEGG" id="wce:WS08_0825"/>
<dbReference type="OrthoDB" id="9795813at2"/>
<dbReference type="AlphaFoldDB" id="A0A075TW18"/>
<sequence>MQQRNIRVTIEIAIFMALAIVLDQIVLFRMPQGGSISLGMLPIIVIALRRGAGVGITTGFLTGLLSFMLGGFFVNIFQMLLDYPLAIAVIGLAGIYSKTFQAQLSAGQLNKASLSASFATLIAGLAELVPHTIAGVVFYASFAPQNQSVFIYSLVYNATVIIPKTLITMVVLVLLVLKAPRIFTDNL</sequence>
<feature type="transmembrane region" description="Helical" evidence="1">
    <location>
        <begin position="154"/>
        <end position="177"/>
    </location>
</feature>
<proteinExistence type="predicted"/>
<evidence type="ECO:0000313" key="2">
    <source>
        <dbReference type="EMBL" id="AIM63143.1"/>
    </source>
</evidence>
<keyword evidence="3" id="KW-1185">Reference proteome</keyword>
<dbReference type="RefSeq" id="WP_009496341.1">
    <property type="nucleotide sequence ID" value="NZ_CP009223.1"/>
</dbReference>
<keyword evidence="1" id="KW-0472">Membrane</keyword>
<evidence type="ECO:0000256" key="1">
    <source>
        <dbReference type="SAM" id="Phobius"/>
    </source>
</evidence>
<feature type="transmembrane region" description="Helical" evidence="1">
    <location>
        <begin position="12"/>
        <end position="30"/>
    </location>
</feature>
<organism evidence="2 3">
    <name type="scientific">Weissella ceti</name>
    <dbReference type="NCBI Taxonomy" id="759620"/>
    <lineage>
        <taxon>Bacteria</taxon>
        <taxon>Bacillati</taxon>
        <taxon>Bacillota</taxon>
        <taxon>Bacilli</taxon>
        <taxon>Lactobacillales</taxon>
        <taxon>Lactobacillaceae</taxon>
        <taxon>Weissella</taxon>
    </lineage>
</organism>